<comment type="caution">
    <text evidence="2">The sequence shown here is derived from an EMBL/GenBank/DDBJ whole genome shotgun (WGS) entry which is preliminary data.</text>
</comment>
<keyword evidence="3" id="KW-1185">Reference proteome</keyword>
<dbReference type="PROSITE" id="PS51257">
    <property type="entry name" value="PROKAR_LIPOPROTEIN"/>
    <property type="match status" value="1"/>
</dbReference>
<evidence type="ECO:0000313" key="2">
    <source>
        <dbReference type="EMBL" id="KAF7992046.1"/>
    </source>
</evidence>
<sequence length="102" mass="10407">MMSKCYIVLSAIVAACSAGNIAVPVAAAPAALTVGTYASTYNSHSVEHAHAAPIVASYATPYVAPAYSAYSTYSAPLSAAAYYPAYSPYSAYAAPAVFAARR</sequence>
<proteinExistence type="predicted"/>
<dbReference type="Proteomes" id="UP000639338">
    <property type="component" value="Unassembled WGS sequence"/>
</dbReference>
<feature type="chain" id="PRO_5032621174" description="Cuticular protein" evidence="1">
    <location>
        <begin position="19"/>
        <end position="102"/>
    </location>
</feature>
<dbReference type="AlphaFoldDB" id="A0A834XTQ5"/>
<protein>
    <recommendedName>
        <fullName evidence="4">Cuticular protein</fullName>
    </recommendedName>
</protein>
<feature type="signal peptide" evidence="1">
    <location>
        <begin position="1"/>
        <end position="18"/>
    </location>
</feature>
<gene>
    <name evidence="2" type="ORF">HCN44_001371</name>
</gene>
<keyword evidence="1" id="KW-0732">Signal</keyword>
<accession>A0A834XTQ5</accession>
<evidence type="ECO:0000256" key="1">
    <source>
        <dbReference type="SAM" id="SignalP"/>
    </source>
</evidence>
<evidence type="ECO:0008006" key="4">
    <source>
        <dbReference type="Google" id="ProtNLM"/>
    </source>
</evidence>
<dbReference type="EMBL" id="JACMRX010000003">
    <property type="protein sequence ID" value="KAF7992046.1"/>
    <property type="molecule type" value="Genomic_DNA"/>
</dbReference>
<organism evidence="2 3">
    <name type="scientific">Aphidius gifuensis</name>
    <name type="common">Parasitoid wasp</name>
    <dbReference type="NCBI Taxonomy" id="684658"/>
    <lineage>
        <taxon>Eukaryota</taxon>
        <taxon>Metazoa</taxon>
        <taxon>Ecdysozoa</taxon>
        <taxon>Arthropoda</taxon>
        <taxon>Hexapoda</taxon>
        <taxon>Insecta</taxon>
        <taxon>Pterygota</taxon>
        <taxon>Neoptera</taxon>
        <taxon>Endopterygota</taxon>
        <taxon>Hymenoptera</taxon>
        <taxon>Apocrita</taxon>
        <taxon>Ichneumonoidea</taxon>
        <taxon>Braconidae</taxon>
        <taxon>Aphidiinae</taxon>
        <taxon>Aphidius</taxon>
    </lineage>
</organism>
<reference evidence="2 3" key="1">
    <citation type="submission" date="2020-08" db="EMBL/GenBank/DDBJ databases">
        <title>Aphidius gifuensis genome sequencing and assembly.</title>
        <authorList>
            <person name="Du Z."/>
        </authorList>
    </citation>
    <scope>NUCLEOTIDE SEQUENCE [LARGE SCALE GENOMIC DNA]</scope>
    <source>
        <strain evidence="2">YNYX2018</strain>
        <tissue evidence="2">Adults</tissue>
    </source>
</reference>
<evidence type="ECO:0000313" key="3">
    <source>
        <dbReference type="Proteomes" id="UP000639338"/>
    </source>
</evidence>
<name>A0A834XTQ5_APHGI</name>